<evidence type="ECO:0000313" key="1">
    <source>
        <dbReference type="EMBL" id="TYP84661.1"/>
    </source>
</evidence>
<dbReference type="Proteomes" id="UP000322499">
    <property type="component" value="Unassembled WGS sequence"/>
</dbReference>
<name>A0A5S5CNN4_9ACTN</name>
<evidence type="ECO:0000313" key="2">
    <source>
        <dbReference type="Proteomes" id="UP000322499"/>
    </source>
</evidence>
<reference evidence="1 2" key="1">
    <citation type="submission" date="2019-07" db="EMBL/GenBank/DDBJ databases">
        <title>Genomic Encyclopedia of Archaeal and Bacterial Type Strains, Phase II (KMG-II): from individual species to whole genera.</title>
        <authorList>
            <person name="Goeker M."/>
        </authorList>
    </citation>
    <scope>NUCLEOTIDE SEQUENCE [LARGE SCALE GENOMIC DNA]</scope>
    <source>
        <strain evidence="1 2">DSM 46842</strain>
    </source>
</reference>
<proteinExistence type="predicted"/>
<dbReference type="EMBL" id="VNHW01000014">
    <property type="protein sequence ID" value="TYP84661.1"/>
    <property type="molecule type" value="Genomic_DNA"/>
</dbReference>
<sequence length="342" mass="37258">MSVRPKGVPIIPDIAGLTTVVRAGVTGASRDVVEDAFAQLDSTYNPVTLENLLDYLRRLAAIPGTADVRGFSNSAVLTADAEICALVRDHLEVTLPGIDTAYHAIALWAQAAKRHAPMEVFTTNYDLLLEQALEAANVPYFDGFVGSHRPSFDIHAVEEDELPNRWVRLWKLHGSINWATSSGGDVLRCPTTDKSDRVLIYPSHLKYEQSRRLPYLALLDRLRGFLRRPSSVIVSCGFSYRDEHINEVIGQALRSNPTASVQALLFGQLEQYSEALALARRTPNLSLLAEDAAVVGTQTGDWATTSTVSTFPYGNFSALGDLLRELVGGASLSSLHTSAPTP</sequence>
<comment type="caution">
    <text evidence="1">The sequence shown here is derived from an EMBL/GenBank/DDBJ whole genome shotgun (WGS) entry which is preliminary data.</text>
</comment>
<dbReference type="Pfam" id="PF13289">
    <property type="entry name" value="SIR2_2"/>
    <property type="match status" value="1"/>
</dbReference>
<protein>
    <submittedName>
        <fullName evidence="1">SIR2-like protein</fullName>
    </submittedName>
</protein>
<organism evidence="1 2">
    <name type="scientific">Blastococcus xanthinilyticus</name>
    <dbReference type="NCBI Taxonomy" id="1564164"/>
    <lineage>
        <taxon>Bacteria</taxon>
        <taxon>Bacillati</taxon>
        <taxon>Actinomycetota</taxon>
        <taxon>Actinomycetes</taxon>
        <taxon>Geodermatophilales</taxon>
        <taxon>Geodermatophilaceae</taxon>
        <taxon>Blastococcus</taxon>
    </lineage>
</organism>
<keyword evidence="2" id="KW-1185">Reference proteome</keyword>
<accession>A0A5S5CNN4</accession>
<gene>
    <name evidence="1" type="ORF">BD833_11490</name>
</gene>
<dbReference type="AlphaFoldDB" id="A0A5S5CNN4"/>